<dbReference type="EMBL" id="JABBWD010000012">
    <property type="protein sequence ID" value="KAG1779243.1"/>
    <property type="molecule type" value="Genomic_DNA"/>
</dbReference>
<accession>A0A9P6ZYT7</accession>
<organism evidence="1 2">
    <name type="scientific">Suillus placidus</name>
    <dbReference type="NCBI Taxonomy" id="48579"/>
    <lineage>
        <taxon>Eukaryota</taxon>
        <taxon>Fungi</taxon>
        <taxon>Dikarya</taxon>
        <taxon>Basidiomycota</taxon>
        <taxon>Agaricomycotina</taxon>
        <taxon>Agaricomycetes</taxon>
        <taxon>Agaricomycetidae</taxon>
        <taxon>Boletales</taxon>
        <taxon>Suillineae</taxon>
        <taxon>Suillaceae</taxon>
        <taxon>Suillus</taxon>
    </lineage>
</organism>
<name>A0A9P6ZYT7_9AGAM</name>
<dbReference type="AlphaFoldDB" id="A0A9P6ZYT7"/>
<evidence type="ECO:0000313" key="1">
    <source>
        <dbReference type="EMBL" id="KAG1779243.1"/>
    </source>
</evidence>
<comment type="caution">
    <text evidence="1">The sequence shown here is derived from an EMBL/GenBank/DDBJ whole genome shotgun (WGS) entry which is preliminary data.</text>
</comment>
<evidence type="ECO:0000313" key="2">
    <source>
        <dbReference type="Proteomes" id="UP000714275"/>
    </source>
</evidence>
<proteinExistence type="predicted"/>
<reference evidence="1" key="1">
    <citation type="journal article" date="2020" name="New Phytol.">
        <title>Comparative genomics reveals dynamic genome evolution in host specialist ectomycorrhizal fungi.</title>
        <authorList>
            <person name="Lofgren L.A."/>
            <person name="Nguyen N.H."/>
            <person name="Vilgalys R."/>
            <person name="Ruytinx J."/>
            <person name="Liao H.L."/>
            <person name="Branco S."/>
            <person name="Kuo A."/>
            <person name="LaButti K."/>
            <person name="Lipzen A."/>
            <person name="Andreopoulos W."/>
            <person name="Pangilinan J."/>
            <person name="Riley R."/>
            <person name="Hundley H."/>
            <person name="Na H."/>
            <person name="Barry K."/>
            <person name="Grigoriev I.V."/>
            <person name="Stajich J.E."/>
            <person name="Kennedy P.G."/>
        </authorList>
    </citation>
    <scope>NUCLEOTIDE SEQUENCE</scope>
    <source>
        <strain evidence="1">DOB743</strain>
    </source>
</reference>
<gene>
    <name evidence="1" type="ORF">EV702DRAFT_1195217</name>
</gene>
<dbReference type="OrthoDB" id="2688210at2759"/>
<dbReference type="Proteomes" id="UP000714275">
    <property type="component" value="Unassembled WGS sequence"/>
</dbReference>
<sequence length="105" mass="11519">MARIASHPALDIVPDFASPTFEGIRNHIIGNTQATHGEAANELTTGWQQDRDIRLAAWNVQVNKEARLAAEAARVDNPPRIILPFTKHAFEVGTHGSDGLPSSRW</sequence>
<protein>
    <submittedName>
        <fullName evidence="1">Uncharacterized protein</fullName>
    </submittedName>
</protein>
<keyword evidence="2" id="KW-1185">Reference proteome</keyword>